<evidence type="ECO:0000313" key="1">
    <source>
        <dbReference type="EMBL" id="PIZ98883.1"/>
    </source>
</evidence>
<evidence type="ECO:0008006" key="3">
    <source>
        <dbReference type="Google" id="ProtNLM"/>
    </source>
</evidence>
<name>A0A2M7VET5_9BACT</name>
<proteinExistence type="predicted"/>
<comment type="caution">
    <text evidence="1">The sequence shown here is derived from an EMBL/GenBank/DDBJ whole genome shotgun (WGS) entry which is preliminary data.</text>
</comment>
<dbReference type="EMBL" id="PFPO01000058">
    <property type="protein sequence ID" value="PIZ98883.1"/>
    <property type="molecule type" value="Genomic_DNA"/>
</dbReference>
<protein>
    <recommendedName>
        <fullName evidence="3">DUF721 domain-containing protein</fullName>
    </recommendedName>
</protein>
<sequence length="99" mass="11096">MTFNTLSSLLNQKSSSNRYGQQIETATVLAYAQRLLNEQYVIDSGTEMTAVSIKSGVIKIKVNSSLLGTYIKLRGEMLKRKINDHFQKEVVQSVLVTLN</sequence>
<dbReference type="Proteomes" id="UP000230405">
    <property type="component" value="Unassembled WGS sequence"/>
</dbReference>
<gene>
    <name evidence="1" type="ORF">COX77_03155</name>
</gene>
<dbReference type="AlphaFoldDB" id="A0A2M7VET5"/>
<reference evidence="2" key="1">
    <citation type="submission" date="2017-09" db="EMBL/GenBank/DDBJ databases">
        <title>Depth-based differentiation of microbial function through sediment-hosted aquifers and enrichment of novel symbionts in the deep terrestrial subsurface.</title>
        <authorList>
            <person name="Probst A.J."/>
            <person name="Ladd B."/>
            <person name="Jarett J.K."/>
            <person name="Geller-Mcgrath D.E."/>
            <person name="Sieber C.M.K."/>
            <person name="Emerson J.B."/>
            <person name="Anantharaman K."/>
            <person name="Thomas B.C."/>
            <person name="Malmstrom R."/>
            <person name="Stieglmeier M."/>
            <person name="Klingl A."/>
            <person name="Woyke T."/>
            <person name="Ryan C.M."/>
            <person name="Banfield J.F."/>
        </authorList>
    </citation>
    <scope>NUCLEOTIDE SEQUENCE [LARGE SCALE GENOMIC DNA]</scope>
</reference>
<accession>A0A2M7VET5</accession>
<evidence type="ECO:0000313" key="2">
    <source>
        <dbReference type="Proteomes" id="UP000230405"/>
    </source>
</evidence>
<organism evidence="1 2">
    <name type="scientific">Candidatus Komeilibacteria bacterium CG_4_10_14_0_2_um_filter_37_10</name>
    <dbReference type="NCBI Taxonomy" id="1974470"/>
    <lineage>
        <taxon>Bacteria</taxon>
        <taxon>Candidatus Komeiliibacteriota</taxon>
    </lineage>
</organism>